<comment type="caution">
    <text evidence="2">The sequence shown here is derived from an EMBL/GenBank/DDBJ whole genome shotgun (WGS) entry which is preliminary data.</text>
</comment>
<comment type="similarity">
    <text evidence="1">Belongs to the CGI121/TPRKB family.</text>
</comment>
<dbReference type="InterPro" id="IPR036504">
    <property type="entry name" value="CGI121/TPRKB_sf"/>
</dbReference>
<dbReference type="InterPro" id="IPR013926">
    <property type="entry name" value="CGI121/TPRKB"/>
</dbReference>
<keyword evidence="3" id="KW-1185">Reference proteome</keyword>
<gene>
    <name evidence="2" type="primary">cgi121</name>
    <name evidence="2" type="ORF">ACFQGH_09180</name>
</gene>
<evidence type="ECO:0000313" key="2">
    <source>
        <dbReference type="EMBL" id="MFC6905365.1"/>
    </source>
</evidence>
<protein>
    <submittedName>
        <fullName evidence="2">KEOPS complex subunit Cgi121</fullName>
    </submittedName>
</protein>
<dbReference type="NCBIfam" id="NF011465">
    <property type="entry name" value="PRK14886.1-1"/>
    <property type="match status" value="1"/>
</dbReference>
<dbReference type="AlphaFoldDB" id="A0ABD5V5L4"/>
<proteinExistence type="inferred from homology"/>
<dbReference type="InterPro" id="IPR016799">
    <property type="entry name" value="UCP022062"/>
</dbReference>
<dbReference type="Proteomes" id="UP001596312">
    <property type="component" value="Unassembled WGS sequence"/>
</dbReference>
<dbReference type="Gene3D" id="3.30.2380.10">
    <property type="entry name" value="CGI121/TPRKB"/>
    <property type="match status" value="1"/>
</dbReference>
<dbReference type="PIRSF" id="PIRSF022062">
    <property type="entry name" value="UCP022062"/>
    <property type="match status" value="1"/>
</dbReference>
<evidence type="ECO:0000256" key="1">
    <source>
        <dbReference type="ARBA" id="ARBA00005546"/>
    </source>
</evidence>
<sequence>MELLAGNADIDDLDAFLDSLARIGDEHDSTVQAFDARYIADPEQLERAVALADRAIGRDEAIARDRAVEVLLYAAGRRQINRAFEIGVSEGEQAVVVLVDGGDEREAIEALSGLVEPGEWRPGDRADEGLIAGFYGITEAERAATDASLQELVCERVALLVVER</sequence>
<reference evidence="2 3" key="1">
    <citation type="journal article" date="2019" name="Int. J. Syst. Evol. Microbiol.">
        <title>The Global Catalogue of Microorganisms (GCM) 10K type strain sequencing project: providing services to taxonomists for standard genome sequencing and annotation.</title>
        <authorList>
            <consortium name="The Broad Institute Genomics Platform"/>
            <consortium name="The Broad Institute Genome Sequencing Center for Infectious Disease"/>
            <person name="Wu L."/>
            <person name="Ma J."/>
        </authorList>
    </citation>
    <scope>NUCLEOTIDE SEQUENCE [LARGE SCALE GENOMIC DNA]</scope>
    <source>
        <strain evidence="2 3">CGMCC 1.3240</strain>
    </source>
</reference>
<dbReference type="Pfam" id="PF08617">
    <property type="entry name" value="CGI-121"/>
    <property type="match status" value="1"/>
</dbReference>
<organism evidence="2 3">
    <name type="scientific">Halalkalicoccus tibetensis</name>
    <dbReference type="NCBI Taxonomy" id="175632"/>
    <lineage>
        <taxon>Archaea</taxon>
        <taxon>Methanobacteriati</taxon>
        <taxon>Methanobacteriota</taxon>
        <taxon>Stenosarchaea group</taxon>
        <taxon>Halobacteria</taxon>
        <taxon>Halobacteriales</taxon>
        <taxon>Halococcaceae</taxon>
        <taxon>Halalkalicoccus</taxon>
    </lineage>
</organism>
<dbReference type="RefSeq" id="WP_340603890.1">
    <property type="nucleotide sequence ID" value="NZ_JBBMXV010000003.1"/>
</dbReference>
<evidence type="ECO:0000313" key="3">
    <source>
        <dbReference type="Proteomes" id="UP001596312"/>
    </source>
</evidence>
<accession>A0ABD5V5L4</accession>
<dbReference type="EMBL" id="JBHSXQ010000003">
    <property type="protein sequence ID" value="MFC6905365.1"/>
    <property type="molecule type" value="Genomic_DNA"/>
</dbReference>
<dbReference type="SUPFAM" id="SSF143870">
    <property type="entry name" value="PF0523-like"/>
    <property type="match status" value="1"/>
</dbReference>
<name>A0ABD5V5L4_9EURY</name>